<evidence type="ECO:0000256" key="6">
    <source>
        <dbReference type="ARBA" id="ARBA00023137"/>
    </source>
</evidence>
<dbReference type="InterPro" id="IPR000719">
    <property type="entry name" value="Prot_kinase_dom"/>
</dbReference>
<dbReference type="SMART" id="SM00219">
    <property type="entry name" value="TyrKc"/>
    <property type="match status" value="1"/>
</dbReference>
<accession>A0A1X7TM98</accession>
<dbReference type="InParanoid" id="A0A1X7TM98"/>
<keyword evidence="2" id="KW-0808">Transferase</keyword>
<dbReference type="PROSITE" id="PS00239">
    <property type="entry name" value="RECEPTOR_TYR_KIN_II"/>
    <property type="match status" value="1"/>
</dbReference>
<dbReference type="GO" id="GO:0007169">
    <property type="term" value="P:cell surface receptor protein tyrosine kinase signaling pathway"/>
    <property type="evidence" value="ECO:0007669"/>
    <property type="project" value="InterPro"/>
</dbReference>
<evidence type="ECO:0000256" key="4">
    <source>
        <dbReference type="ARBA" id="ARBA00022777"/>
    </source>
</evidence>
<dbReference type="GO" id="GO:0005886">
    <property type="term" value="C:plasma membrane"/>
    <property type="evidence" value="ECO:0007669"/>
    <property type="project" value="TreeGrafter"/>
</dbReference>
<keyword evidence="3 8" id="KW-0547">Nucleotide-binding</keyword>
<dbReference type="OrthoDB" id="9055448at2759"/>
<keyword evidence="10" id="KW-0472">Membrane</keyword>
<dbReference type="STRING" id="400682.A0A1X7TM98"/>
<dbReference type="GO" id="GO:0004714">
    <property type="term" value="F:transmembrane receptor protein tyrosine kinase activity"/>
    <property type="evidence" value="ECO:0007669"/>
    <property type="project" value="UniProtKB-EC"/>
</dbReference>
<keyword evidence="6" id="KW-0829">Tyrosine-protein kinase</keyword>
<keyword evidence="11" id="KW-0732">Signal</keyword>
<evidence type="ECO:0000256" key="9">
    <source>
        <dbReference type="RuleBase" id="RU000312"/>
    </source>
</evidence>
<dbReference type="PROSITE" id="PS00107">
    <property type="entry name" value="PROTEIN_KINASE_ATP"/>
    <property type="match status" value="1"/>
</dbReference>
<proteinExistence type="inferred from homology"/>
<evidence type="ECO:0000256" key="3">
    <source>
        <dbReference type="ARBA" id="ARBA00022741"/>
    </source>
</evidence>
<keyword evidence="9" id="KW-0597">Phosphoprotein</keyword>
<dbReference type="PANTHER" id="PTHR24416:SF611">
    <property type="entry name" value="TYROSINE-PROTEIN KINASE TRANSMEMBRANE RECEPTOR ROR"/>
    <property type="match status" value="1"/>
</dbReference>
<evidence type="ECO:0000313" key="14">
    <source>
        <dbReference type="Proteomes" id="UP000007879"/>
    </source>
</evidence>
<dbReference type="EnsemblMetazoa" id="XM_020003206.1">
    <property type="protein sequence ID" value="XP_019858765.1"/>
    <property type="gene ID" value="LOC100641822"/>
</dbReference>
<comment type="subcellular location">
    <subcellularLocation>
        <location evidence="1">Membrane</location>
        <topology evidence="1">Single-pass membrane protein</topology>
    </subcellularLocation>
</comment>
<dbReference type="PRINTS" id="PR00109">
    <property type="entry name" value="TYRKINASE"/>
</dbReference>
<comment type="similarity">
    <text evidence="9">Belongs to the protein kinase superfamily. Tyr protein kinase family. Insulin receptor subfamily.</text>
</comment>
<feature type="transmembrane region" description="Helical" evidence="10">
    <location>
        <begin position="222"/>
        <end position="251"/>
    </location>
</feature>
<reference evidence="14" key="1">
    <citation type="journal article" date="2010" name="Nature">
        <title>The Amphimedon queenslandica genome and the evolution of animal complexity.</title>
        <authorList>
            <person name="Srivastava M."/>
            <person name="Simakov O."/>
            <person name="Chapman J."/>
            <person name="Fahey B."/>
            <person name="Gauthier M.E."/>
            <person name="Mitros T."/>
            <person name="Richards G.S."/>
            <person name="Conaco C."/>
            <person name="Dacre M."/>
            <person name="Hellsten U."/>
            <person name="Larroux C."/>
            <person name="Putnam N.H."/>
            <person name="Stanke M."/>
            <person name="Adamska M."/>
            <person name="Darling A."/>
            <person name="Degnan S.M."/>
            <person name="Oakley T.H."/>
            <person name="Plachetzki D.C."/>
            <person name="Zhai Y."/>
            <person name="Adamski M."/>
            <person name="Calcino A."/>
            <person name="Cummins S.F."/>
            <person name="Goodstein D.M."/>
            <person name="Harris C."/>
            <person name="Jackson D.J."/>
            <person name="Leys S.P."/>
            <person name="Shu S."/>
            <person name="Woodcroft B.J."/>
            <person name="Vervoort M."/>
            <person name="Kosik K.S."/>
            <person name="Manning G."/>
            <person name="Degnan B.M."/>
            <person name="Rokhsar D.S."/>
        </authorList>
    </citation>
    <scope>NUCLEOTIDE SEQUENCE [LARGE SCALE GENOMIC DNA]</scope>
</reference>
<evidence type="ECO:0000256" key="10">
    <source>
        <dbReference type="SAM" id="Phobius"/>
    </source>
</evidence>
<feature type="binding site" evidence="8">
    <location>
        <position position="330"/>
    </location>
    <ligand>
        <name>ATP</name>
        <dbReference type="ChEBI" id="CHEBI:30616"/>
    </ligand>
</feature>
<reference evidence="13" key="2">
    <citation type="submission" date="2017-05" db="UniProtKB">
        <authorList>
            <consortium name="EnsemblMetazoa"/>
        </authorList>
    </citation>
    <scope>IDENTIFICATION</scope>
</reference>
<evidence type="ECO:0000256" key="2">
    <source>
        <dbReference type="ARBA" id="ARBA00022679"/>
    </source>
</evidence>
<keyword evidence="9" id="KW-0675">Receptor</keyword>
<keyword evidence="5 8" id="KW-0067">ATP-binding</keyword>
<evidence type="ECO:0000256" key="1">
    <source>
        <dbReference type="ARBA" id="ARBA00004167"/>
    </source>
</evidence>
<protein>
    <recommendedName>
        <fullName evidence="9">Tyrosine-protein kinase receptor</fullName>
        <ecNumber evidence="9">2.7.10.1</ecNumber>
    </recommendedName>
</protein>
<dbReference type="Pfam" id="PF07714">
    <property type="entry name" value="PK_Tyr_Ser-Thr"/>
    <property type="match status" value="1"/>
</dbReference>
<dbReference type="KEGG" id="aqu:100641822"/>
<dbReference type="PANTHER" id="PTHR24416">
    <property type="entry name" value="TYROSINE-PROTEIN KINASE RECEPTOR"/>
    <property type="match status" value="1"/>
</dbReference>
<evidence type="ECO:0000256" key="7">
    <source>
        <dbReference type="ARBA" id="ARBA00051243"/>
    </source>
</evidence>
<dbReference type="InterPro" id="IPR011009">
    <property type="entry name" value="Kinase-like_dom_sf"/>
</dbReference>
<dbReference type="PROSITE" id="PS50011">
    <property type="entry name" value="PROTEIN_KINASE_DOM"/>
    <property type="match status" value="1"/>
</dbReference>
<dbReference type="Gene3D" id="1.10.510.10">
    <property type="entry name" value="Transferase(Phosphotransferase) domain 1"/>
    <property type="match status" value="1"/>
</dbReference>
<dbReference type="InterPro" id="IPR020635">
    <property type="entry name" value="Tyr_kinase_cat_dom"/>
</dbReference>
<dbReference type="InterPro" id="IPR008266">
    <property type="entry name" value="Tyr_kinase_AS"/>
</dbReference>
<dbReference type="AlphaFoldDB" id="A0A1X7TM98"/>
<dbReference type="InterPro" id="IPR017441">
    <property type="entry name" value="Protein_kinase_ATP_BS"/>
</dbReference>
<dbReference type="eggNOG" id="KOG4258">
    <property type="taxonomic scope" value="Eukaryota"/>
</dbReference>
<organism evidence="13">
    <name type="scientific">Amphimedon queenslandica</name>
    <name type="common">Sponge</name>
    <dbReference type="NCBI Taxonomy" id="400682"/>
    <lineage>
        <taxon>Eukaryota</taxon>
        <taxon>Metazoa</taxon>
        <taxon>Porifera</taxon>
        <taxon>Demospongiae</taxon>
        <taxon>Heteroscleromorpha</taxon>
        <taxon>Haplosclerida</taxon>
        <taxon>Niphatidae</taxon>
        <taxon>Amphimedon</taxon>
    </lineage>
</organism>
<keyword evidence="10" id="KW-1133">Transmembrane helix</keyword>
<feature type="signal peptide" evidence="11">
    <location>
        <begin position="1"/>
        <end position="17"/>
    </location>
</feature>
<dbReference type="InterPro" id="IPR002011">
    <property type="entry name" value="Tyr_kinase_rcpt_2_CS"/>
</dbReference>
<dbReference type="EC" id="2.7.10.1" evidence="9"/>
<dbReference type="GO" id="GO:0043235">
    <property type="term" value="C:receptor complex"/>
    <property type="evidence" value="ECO:0007669"/>
    <property type="project" value="TreeGrafter"/>
</dbReference>
<dbReference type="InterPro" id="IPR001245">
    <property type="entry name" value="Ser-Thr/Tyr_kinase_cat_dom"/>
</dbReference>
<keyword evidence="9 10" id="KW-0812">Transmembrane</keyword>
<evidence type="ECO:0000256" key="11">
    <source>
        <dbReference type="SAM" id="SignalP"/>
    </source>
</evidence>
<dbReference type="EnsemblMetazoa" id="Aqu2.1.16069_001">
    <property type="protein sequence ID" value="Aqu2.1.16069_001"/>
    <property type="gene ID" value="Aqu2.1.16069"/>
</dbReference>
<evidence type="ECO:0000313" key="13">
    <source>
        <dbReference type="EnsemblMetazoa" id="Aqu2.1.16069_001"/>
    </source>
</evidence>
<dbReference type="PROSITE" id="PS00109">
    <property type="entry name" value="PROTEIN_KINASE_TYR"/>
    <property type="match status" value="1"/>
</dbReference>
<dbReference type="CDD" id="cd00192">
    <property type="entry name" value="PTKc"/>
    <property type="match status" value="1"/>
</dbReference>
<gene>
    <name evidence="13" type="primary">100641822</name>
</gene>
<feature type="domain" description="Protein kinase" evidence="12">
    <location>
        <begin position="296"/>
        <end position="562"/>
    </location>
</feature>
<dbReference type="Proteomes" id="UP000007879">
    <property type="component" value="Unassembled WGS sequence"/>
</dbReference>
<comment type="catalytic activity">
    <reaction evidence="7 9">
        <text>L-tyrosyl-[protein] + ATP = O-phospho-L-tyrosyl-[protein] + ADP + H(+)</text>
        <dbReference type="Rhea" id="RHEA:10596"/>
        <dbReference type="Rhea" id="RHEA-COMP:10136"/>
        <dbReference type="Rhea" id="RHEA-COMP:20101"/>
        <dbReference type="ChEBI" id="CHEBI:15378"/>
        <dbReference type="ChEBI" id="CHEBI:30616"/>
        <dbReference type="ChEBI" id="CHEBI:46858"/>
        <dbReference type="ChEBI" id="CHEBI:61978"/>
        <dbReference type="ChEBI" id="CHEBI:456216"/>
        <dbReference type="EC" id="2.7.10.1"/>
    </reaction>
</comment>
<dbReference type="SUPFAM" id="SSF56112">
    <property type="entry name" value="Protein kinase-like (PK-like)"/>
    <property type="match status" value="1"/>
</dbReference>
<name>A0A1X7TM98_AMPQE</name>
<evidence type="ECO:0000256" key="5">
    <source>
        <dbReference type="ARBA" id="ARBA00022840"/>
    </source>
</evidence>
<evidence type="ECO:0000256" key="8">
    <source>
        <dbReference type="PROSITE-ProRule" id="PRU10141"/>
    </source>
</evidence>
<dbReference type="FunFam" id="1.10.510.10:FF:000554">
    <property type="entry name" value="Predicted protein"/>
    <property type="match status" value="1"/>
</dbReference>
<dbReference type="GO" id="GO:0005524">
    <property type="term" value="F:ATP binding"/>
    <property type="evidence" value="ECO:0007669"/>
    <property type="project" value="UniProtKB-UniRule"/>
</dbReference>
<keyword evidence="4" id="KW-0418">Kinase</keyword>
<sequence length="567" mass="63753">MNTFLLLFFSILCFVTGQVTTTNQNGHGMTCCPAPFSIYGLASDLNTSTIFPGNTLNLTVVSNGRAEEILTIPGVQVELNLNTQILILPLLVGANKNNIQFNTTFTSGNTSVLSDPVVIPNINIAPTANPIRIQIIFDCVGIQQTAIVVTVNITLFDLDTRELYCPINFLFGKECREKGNVSQEQLQEFEERQYVTGATIPPYTVMCSPTVTPTPSNERRTFLILLLAGGVAPFLALVILCIAITLVCWLVRYGRLKKKHRQLLRLEEIGAAYNQERERWRPRREPHKKEFSPDKLELVRELGEGAFGTVYEGEARDILEEGVVTPVAVKQLRNLSAKEDFFREVSFMSKLDHERVIKLLGVCSQSEPFAMIIEYMDLGDLCSFLRDTAQLRDESSNTDVLVPSQLVDIAHQIAEGMRYIASVNLVHRDLAARNCLVSTGLVIKIGDFGLSRNLYDSDYYRVEGSTLLPIRWMAPECVQYGKFTEASDVYSFGVLLWETFTYGEQPYAGHSNEDIVKMITTRQYLVIPSNAVLGDVMKDCWQWKPKDRPSFNELCSLLKTILHDMKD</sequence>
<keyword evidence="14" id="KW-1185">Reference proteome</keyword>
<dbReference type="InterPro" id="IPR050122">
    <property type="entry name" value="RTK"/>
</dbReference>
<dbReference type="Gene3D" id="3.30.200.20">
    <property type="entry name" value="Phosphorylase Kinase, domain 1"/>
    <property type="match status" value="1"/>
</dbReference>
<evidence type="ECO:0000259" key="12">
    <source>
        <dbReference type="PROSITE" id="PS50011"/>
    </source>
</evidence>
<feature type="chain" id="PRO_5013390319" description="Tyrosine-protein kinase receptor" evidence="11">
    <location>
        <begin position="18"/>
        <end position="567"/>
    </location>
</feature>